<keyword evidence="2" id="KW-1185">Reference proteome</keyword>
<dbReference type="Proteomes" id="UP000010290">
    <property type="component" value="Chromosome"/>
</dbReference>
<organism evidence="1 2">
    <name type="scientific">Providencia sneebia DSM 19967</name>
    <dbReference type="NCBI Taxonomy" id="1141660"/>
    <lineage>
        <taxon>Bacteria</taxon>
        <taxon>Pseudomonadati</taxon>
        <taxon>Pseudomonadota</taxon>
        <taxon>Gammaproteobacteria</taxon>
        <taxon>Enterobacterales</taxon>
        <taxon>Morganellaceae</taxon>
        <taxon>Providencia</taxon>
    </lineage>
</organism>
<dbReference type="OrthoDB" id="6434096at2"/>
<dbReference type="RefSeq" id="WP_008914172.1">
    <property type="nucleotide sequence ID" value="NZ_CM001773.1"/>
</dbReference>
<name>K8WL86_9GAMM</name>
<gene>
    <name evidence="1" type="ORF">OO7_01401</name>
</gene>
<sequence length="181" mass="20119">MNQYYTEVIGILVNVMKLNEQGNYEHVCFVPLFDIPQLAESGTWDESDIAVGIVLLATYLTHIRTDNESVLVALRNLIALLFLVETVREVRMPVFVFDNKPHPVTAAITRVFLALSAEENLFLKYGANGLHETIMAYNSMLTGDVPPKLTEEGISCLKGVYQNCLDAIKDSKSCAVTAVKH</sequence>
<proteinExistence type="predicted"/>
<comment type="caution">
    <text evidence="1">The sequence shown here is derived from an EMBL/GenBank/DDBJ whole genome shotgun (WGS) entry which is preliminary data.</text>
</comment>
<dbReference type="EMBL" id="AKKN01000002">
    <property type="protein sequence ID" value="EKT61319.1"/>
    <property type="molecule type" value="Genomic_DNA"/>
</dbReference>
<protein>
    <submittedName>
        <fullName evidence="1">Uncharacterized protein</fullName>
    </submittedName>
</protein>
<accession>K8WL86</accession>
<reference evidence="1 2" key="1">
    <citation type="journal article" date="2012" name="BMC Genomics">
        <title>Comparative genomics of bacteria in the genus Providencia isolated from wild Drosophila melanogaster.</title>
        <authorList>
            <person name="Galac M.R."/>
            <person name="Lazzaro B.P."/>
        </authorList>
    </citation>
    <scope>NUCLEOTIDE SEQUENCE [LARGE SCALE GENOMIC DNA]</scope>
    <source>
        <strain evidence="1 2">DSM 19967</strain>
    </source>
</reference>
<evidence type="ECO:0000313" key="1">
    <source>
        <dbReference type="EMBL" id="EKT61319.1"/>
    </source>
</evidence>
<dbReference type="PATRIC" id="fig|1141660.3.peg.276"/>
<dbReference type="AlphaFoldDB" id="K8WL86"/>
<evidence type="ECO:0000313" key="2">
    <source>
        <dbReference type="Proteomes" id="UP000010290"/>
    </source>
</evidence>
<dbReference type="HOGENOM" id="CLU_1487805_0_0_6"/>